<dbReference type="PROSITE" id="PS00036">
    <property type="entry name" value="BZIP_BASIC"/>
    <property type="match status" value="1"/>
</dbReference>
<dbReference type="PROSITE" id="PS51294">
    <property type="entry name" value="HTH_MYB"/>
    <property type="match status" value="1"/>
</dbReference>
<dbReference type="InterPro" id="IPR017930">
    <property type="entry name" value="Myb_dom"/>
</dbReference>
<dbReference type="InterPro" id="IPR054464">
    <property type="entry name" value="ULD_fung"/>
</dbReference>
<organism evidence="4 5">
    <name type="scientific">Cladonia borealis</name>
    <dbReference type="NCBI Taxonomy" id="184061"/>
    <lineage>
        <taxon>Eukaryota</taxon>
        <taxon>Fungi</taxon>
        <taxon>Dikarya</taxon>
        <taxon>Ascomycota</taxon>
        <taxon>Pezizomycotina</taxon>
        <taxon>Lecanoromycetes</taxon>
        <taxon>OSLEUM clade</taxon>
        <taxon>Lecanoromycetidae</taxon>
        <taxon>Lecanorales</taxon>
        <taxon>Lecanorineae</taxon>
        <taxon>Cladoniaceae</taxon>
        <taxon>Cladonia</taxon>
    </lineage>
</organism>
<dbReference type="SUPFAM" id="SSF46689">
    <property type="entry name" value="Homeodomain-like"/>
    <property type="match status" value="1"/>
</dbReference>
<dbReference type="CDD" id="cd00167">
    <property type="entry name" value="SANT"/>
    <property type="match status" value="1"/>
</dbReference>
<feature type="region of interest" description="Disordered" evidence="1">
    <location>
        <begin position="944"/>
        <end position="987"/>
    </location>
</feature>
<dbReference type="InterPro" id="IPR009057">
    <property type="entry name" value="Homeodomain-like_sf"/>
</dbReference>
<accession>A0AA39UY04</accession>
<dbReference type="Pfam" id="PF22893">
    <property type="entry name" value="ULD_2"/>
    <property type="match status" value="1"/>
</dbReference>
<dbReference type="SMART" id="SM00717">
    <property type="entry name" value="SANT"/>
    <property type="match status" value="1"/>
</dbReference>
<proteinExistence type="predicted"/>
<dbReference type="GO" id="GO:0003700">
    <property type="term" value="F:DNA-binding transcription factor activity"/>
    <property type="evidence" value="ECO:0007669"/>
    <property type="project" value="InterPro"/>
</dbReference>
<evidence type="ECO:0000256" key="1">
    <source>
        <dbReference type="SAM" id="MobiDB-lite"/>
    </source>
</evidence>
<feature type="compositionally biased region" description="Basic residues" evidence="1">
    <location>
        <begin position="665"/>
        <end position="680"/>
    </location>
</feature>
<dbReference type="PANTHER" id="PTHR38886">
    <property type="entry name" value="SESA DOMAIN-CONTAINING PROTEIN"/>
    <property type="match status" value="1"/>
</dbReference>
<dbReference type="EMBL" id="JAFEKC020000022">
    <property type="protein sequence ID" value="KAK0507972.1"/>
    <property type="molecule type" value="Genomic_DNA"/>
</dbReference>
<feature type="region of interest" description="Disordered" evidence="1">
    <location>
        <begin position="758"/>
        <end position="793"/>
    </location>
</feature>
<feature type="region of interest" description="Disordered" evidence="1">
    <location>
        <begin position="1046"/>
        <end position="1118"/>
    </location>
</feature>
<dbReference type="Pfam" id="PF00249">
    <property type="entry name" value="Myb_DNA-binding"/>
    <property type="match status" value="1"/>
</dbReference>
<dbReference type="Proteomes" id="UP001166286">
    <property type="component" value="Unassembled WGS sequence"/>
</dbReference>
<dbReference type="Pfam" id="PF07716">
    <property type="entry name" value="bZIP_2"/>
    <property type="match status" value="1"/>
</dbReference>
<evidence type="ECO:0000313" key="5">
    <source>
        <dbReference type="Proteomes" id="UP001166286"/>
    </source>
</evidence>
<feature type="domain" description="HTH myb-type" evidence="3">
    <location>
        <begin position="783"/>
        <end position="836"/>
    </location>
</feature>
<comment type="caution">
    <text evidence="4">The sequence shown here is derived from an EMBL/GenBank/DDBJ whole genome shotgun (WGS) entry which is preliminary data.</text>
</comment>
<feature type="region of interest" description="Disordered" evidence="1">
    <location>
        <begin position="419"/>
        <end position="440"/>
    </location>
</feature>
<feature type="compositionally biased region" description="Polar residues" evidence="1">
    <location>
        <begin position="1073"/>
        <end position="1097"/>
    </location>
</feature>
<feature type="region of interest" description="Disordered" evidence="1">
    <location>
        <begin position="660"/>
        <end position="680"/>
    </location>
</feature>
<dbReference type="PANTHER" id="PTHR38886:SF1">
    <property type="entry name" value="NACHT-NTPASE AND P-LOOP NTPASES N-TERMINAL DOMAIN-CONTAINING PROTEIN"/>
    <property type="match status" value="1"/>
</dbReference>
<dbReference type="InterPro" id="IPR001005">
    <property type="entry name" value="SANT/Myb"/>
</dbReference>
<feature type="domain" description="Myb-like" evidence="2">
    <location>
        <begin position="783"/>
        <end position="832"/>
    </location>
</feature>
<dbReference type="PROSITE" id="PS50090">
    <property type="entry name" value="MYB_LIKE"/>
    <property type="match status" value="1"/>
</dbReference>
<evidence type="ECO:0000259" key="3">
    <source>
        <dbReference type="PROSITE" id="PS51294"/>
    </source>
</evidence>
<dbReference type="Gene3D" id="1.10.10.60">
    <property type="entry name" value="Homeodomain-like"/>
    <property type="match status" value="1"/>
</dbReference>
<dbReference type="InterPro" id="IPR004827">
    <property type="entry name" value="bZIP"/>
</dbReference>
<keyword evidence="5" id="KW-1185">Reference proteome</keyword>
<gene>
    <name evidence="4" type="ORF">JMJ35_009861</name>
</gene>
<evidence type="ECO:0000313" key="4">
    <source>
        <dbReference type="EMBL" id="KAK0507972.1"/>
    </source>
</evidence>
<evidence type="ECO:0000259" key="2">
    <source>
        <dbReference type="PROSITE" id="PS50090"/>
    </source>
</evidence>
<sequence>MMPAFGFSISDFISTINLIRKISKALQEAGGASAEYQDAVIELKGLEHALQHLEALEPTEDNISHVNAIRGMALACRLPLREFMEKLERYESSLGPWAERTSFRSTGRKMRWAVSFGHEVERLRALVVAKLININLLLATHSSQTISSMNVNAKRHHGDLLSKIDEQRNALHRVHGMVEHIEDRMVGIDRTSQGKMDAISSKCEATHTSVMSLQHITDQLMGFVINFPQEIRDLLHNIVRADWRTYQAVLQIQASLAHSPSSLHASNIQFTNALGEYRELPYEYFCHWEPFEGFLRAQFKDKPGENKILDGHFHIINVSNQGAIVKKEHWIRSISQGATLTMSMIMSHLQGKSGHCPRPDCTGVGTTEYGDSGQLTCGICYLKFFHTSNDMEDAFSRFIVSEEDIARQQTEEDLRLYGSRPKPADAVDIGESTQLGNPIPKRDASAFEAMVERPAKLAKREECKTFDDGAVTAMDWNCGASPLDAWLNQSAIPSTATVLELPDQRDSVEDLVAQEVEEIKVFRNVHVATTSSPKEKETAIDGFEGLELAAQIYYRNIRDRYPLLPTYLARRLAQANYERSERFRSERLKPAQPVRQVAVEPHSVLDSCFRSGGPPSTITQMASDLPARSNAVGGDACQMMTLDTEDGPIQVPIDVEAAAKAAGEKRKRNTGASHRFRQRRKERNLQVVQSFQRLKCRINILREMKSTSKVENYFCINPGNIGTQAPYVFEEILDSSPPLSPPGTQGSTKGVPVIEAISTEPSGESRKLPATASLPSDERPLSSPAKKQSKWSPAEDAEIIRLRGSGMKWEDISKKLRGRSAISCRLHYQNYLEREHRREKERENHRIVKSLEKEIQKWEEDMKDYEWRQGPHTTAGIAPSIVKGTTQLVDELVALKFADTGEAPTSLTPLSQMGPISTLSLATLSPQTFGKNLIPAVDNVPNVTTQNPSLMASPPRPNPPRQSSIQPVLDSPATHQPVFPSPLPPLGPYIPKDRIDDGWFLRCSNCAKKFWALDCNGNARCRRCMILKIFKYNECLDLLDKPRRRRRSPKGYTLGLDGHGSGPKPKSPMASPESPSSDFWTGGSPRQSPVSSINSSLHGRPTFDPQEQNPTFLPDHRRCSSASLNMSPALPPPPVELGKVLTFDCDICGRRIQVARRLEWQKHVLNDLRPYLCTSPNCAIANQSYASRAAFLDHEVTVHGLERGLEMVAHELETCASAVKPASETIIHRDGVACLFCGELLSKAERDEYARHVGRHMEEIAFAVVTKPYEDWDFYSVTSGKSNNDPDEHPETHLHPYEPLATYPKLVAQVS</sequence>
<name>A0AA39UY04_9LECA</name>
<protein>
    <submittedName>
        <fullName evidence="4">Uncharacterized protein</fullName>
    </submittedName>
</protein>
<reference evidence="4" key="1">
    <citation type="submission" date="2023-03" db="EMBL/GenBank/DDBJ databases">
        <title>Complete genome of Cladonia borealis.</title>
        <authorList>
            <person name="Park H."/>
        </authorList>
    </citation>
    <scope>NUCLEOTIDE SEQUENCE</scope>
    <source>
        <strain evidence="4">ANT050790</strain>
    </source>
</reference>